<comment type="caution">
    <text evidence="2">The sequence shown here is derived from an EMBL/GenBank/DDBJ whole genome shotgun (WGS) entry which is preliminary data.</text>
</comment>
<evidence type="ECO:0000313" key="2">
    <source>
        <dbReference type="EMBL" id="OZI53134.1"/>
    </source>
</evidence>
<evidence type="ECO:0000256" key="1">
    <source>
        <dbReference type="SAM" id="MobiDB-lite"/>
    </source>
</evidence>
<accession>A0A261TTY6</accession>
<reference evidence="2 3" key="1">
    <citation type="submission" date="2017-05" db="EMBL/GenBank/DDBJ databases">
        <title>Complete and WGS of Bordetella genogroups.</title>
        <authorList>
            <person name="Spilker T."/>
            <person name="LiPuma J."/>
        </authorList>
    </citation>
    <scope>NUCLEOTIDE SEQUENCE [LARGE SCALE GENOMIC DNA]</scope>
    <source>
        <strain evidence="2 3">AU9919</strain>
    </source>
</reference>
<protein>
    <submittedName>
        <fullName evidence="2">Uncharacterized protein</fullName>
    </submittedName>
</protein>
<dbReference type="Proteomes" id="UP000216885">
    <property type="component" value="Unassembled WGS sequence"/>
</dbReference>
<proteinExistence type="predicted"/>
<organism evidence="2 3">
    <name type="scientific">Bordetella genomosp. 4</name>
    <dbReference type="NCBI Taxonomy" id="463044"/>
    <lineage>
        <taxon>Bacteria</taxon>
        <taxon>Pseudomonadati</taxon>
        <taxon>Pseudomonadota</taxon>
        <taxon>Betaproteobacteria</taxon>
        <taxon>Burkholderiales</taxon>
        <taxon>Alcaligenaceae</taxon>
        <taxon>Bordetella</taxon>
    </lineage>
</organism>
<name>A0A261TTY6_9BORD</name>
<gene>
    <name evidence="2" type="ORF">CAL20_19250</name>
</gene>
<dbReference type="EMBL" id="NEVQ01000019">
    <property type="protein sequence ID" value="OZI53134.1"/>
    <property type="molecule type" value="Genomic_DNA"/>
</dbReference>
<dbReference type="AlphaFoldDB" id="A0A261TTY6"/>
<keyword evidence="3" id="KW-1185">Reference proteome</keyword>
<feature type="region of interest" description="Disordered" evidence="1">
    <location>
        <begin position="172"/>
        <end position="196"/>
    </location>
</feature>
<sequence>MGSTVAVCTATVYTIMGAGTVAPVTQYEAGAQIDAGRWQVVPHRAWVSKAERVYGVRLQPGQQALVVEVDLNNRSASSSRAYNDTLKPKWPAGAKPENPDVALLRDSKMIPLLHPGMPERVAYVWVLSGSVSLPEKMPIEVIAKTYKPVDNLYGTPLWTNPKVIGQFTLPLDPAPAPATSTPAAAPSAAGATERAS</sequence>
<feature type="compositionally biased region" description="Low complexity" evidence="1">
    <location>
        <begin position="177"/>
        <end position="196"/>
    </location>
</feature>
<evidence type="ECO:0000313" key="3">
    <source>
        <dbReference type="Proteomes" id="UP000216885"/>
    </source>
</evidence>